<dbReference type="Proteomes" id="UP000036700">
    <property type="component" value="Chromosome"/>
</dbReference>
<proteinExistence type="inferred from homology"/>
<accession>A0A0G3EXY7</accession>
<dbReference type="AlphaFoldDB" id="A0A0G3EXY7"/>
<keyword evidence="3" id="KW-0456">Lyase</keyword>
<dbReference type="InterPro" id="IPR050251">
    <property type="entry name" value="HpcH-HpaI_aldolase"/>
</dbReference>
<evidence type="ECO:0000256" key="2">
    <source>
        <dbReference type="ARBA" id="ARBA00022723"/>
    </source>
</evidence>
<dbReference type="EMBL" id="CP011568">
    <property type="protein sequence ID" value="AKJ70277.2"/>
    <property type="molecule type" value="Genomic_DNA"/>
</dbReference>
<evidence type="ECO:0000259" key="4">
    <source>
        <dbReference type="Pfam" id="PF03328"/>
    </source>
</evidence>
<dbReference type="GO" id="GO:0046872">
    <property type="term" value="F:metal ion binding"/>
    <property type="evidence" value="ECO:0007669"/>
    <property type="project" value="UniProtKB-KW"/>
</dbReference>
<dbReference type="STRING" id="445709.ABW99_00925"/>
<gene>
    <name evidence="5" type="ORF">ABW99_00925</name>
</gene>
<organism evidence="5 6">
    <name type="scientific">Pandoraea thiooxydans</name>
    <dbReference type="NCBI Taxonomy" id="445709"/>
    <lineage>
        <taxon>Bacteria</taxon>
        <taxon>Pseudomonadati</taxon>
        <taxon>Pseudomonadota</taxon>
        <taxon>Betaproteobacteria</taxon>
        <taxon>Burkholderiales</taxon>
        <taxon>Burkholderiaceae</taxon>
        <taxon>Pandoraea</taxon>
    </lineage>
</organism>
<evidence type="ECO:0000313" key="6">
    <source>
        <dbReference type="Proteomes" id="UP000036700"/>
    </source>
</evidence>
<evidence type="ECO:0000313" key="5">
    <source>
        <dbReference type="EMBL" id="AKJ70277.2"/>
    </source>
</evidence>
<protein>
    <recommendedName>
        <fullName evidence="4">HpcH/HpaI aldolase/citrate lyase domain-containing protein</fullName>
    </recommendedName>
</protein>
<comment type="similarity">
    <text evidence="1">Belongs to the HpcH/HpaI aldolase family.</text>
</comment>
<dbReference type="GO" id="GO:0016832">
    <property type="term" value="F:aldehyde-lyase activity"/>
    <property type="evidence" value="ECO:0007669"/>
    <property type="project" value="TreeGrafter"/>
</dbReference>
<dbReference type="KEGG" id="ptx:ABW99_00925"/>
<reference evidence="6" key="1">
    <citation type="submission" date="2015-06" db="EMBL/GenBank/DDBJ databases">
        <authorList>
            <person name="Lim Y.L."/>
            <person name="Ee R."/>
            <person name="Yong D."/>
            <person name="How K.Y."/>
            <person name="Yin W.F."/>
            <person name="Chan K.G."/>
        </authorList>
    </citation>
    <scope>NUCLEOTIDE SEQUENCE [LARGE SCALE GENOMIC DNA]</scope>
    <source>
        <strain evidence="6">DSM 25325</strain>
    </source>
</reference>
<evidence type="ECO:0000256" key="3">
    <source>
        <dbReference type="ARBA" id="ARBA00023239"/>
    </source>
</evidence>
<dbReference type="InterPro" id="IPR015813">
    <property type="entry name" value="Pyrv/PenolPyrv_kinase-like_dom"/>
</dbReference>
<dbReference type="GO" id="GO:0005737">
    <property type="term" value="C:cytoplasm"/>
    <property type="evidence" value="ECO:0007669"/>
    <property type="project" value="TreeGrafter"/>
</dbReference>
<dbReference type="InterPro" id="IPR005000">
    <property type="entry name" value="Aldolase/citrate-lyase_domain"/>
</dbReference>
<dbReference type="Gene3D" id="3.20.20.60">
    <property type="entry name" value="Phosphoenolpyruvate-binding domains"/>
    <property type="match status" value="1"/>
</dbReference>
<keyword evidence="2" id="KW-0479">Metal-binding</keyword>
<dbReference type="SUPFAM" id="SSF51621">
    <property type="entry name" value="Phosphoenolpyruvate/pyruvate domain"/>
    <property type="match status" value="1"/>
</dbReference>
<name>A0A0G3EXY7_9BURK</name>
<dbReference type="InterPro" id="IPR040442">
    <property type="entry name" value="Pyrv_kinase-like_dom_sf"/>
</dbReference>
<dbReference type="OrthoDB" id="86160at2"/>
<dbReference type="PANTHER" id="PTHR30502:SF0">
    <property type="entry name" value="PHOSPHOENOLPYRUVATE CARBOXYLASE FAMILY PROTEIN"/>
    <property type="match status" value="1"/>
</dbReference>
<dbReference type="PANTHER" id="PTHR30502">
    <property type="entry name" value="2-KETO-3-DEOXY-L-RHAMNONATE ALDOLASE"/>
    <property type="match status" value="1"/>
</dbReference>
<sequence>MFKPLKSKMSLEQSIDLIWLSLGSVALVEFAAHAAPGAIVLDLQHGLWERGTLEAAIAAAGSDVPVIARCAENSPHAIAQPLDAGAASVLVPLVETEADARQAVAAGRYPPLGRRSAGGVRPLLAGVEAMLEADRQVAVGVLIETVRGVENAAAIAAVPGVDYLFVGTGDLALSRGTGDPEVIARDCAHVLRAAREAGLPCGVFTQDAAAARTALANGYRLAVAANDIDVAKQGFLAARRALA</sequence>
<evidence type="ECO:0000256" key="1">
    <source>
        <dbReference type="ARBA" id="ARBA00005568"/>
    </source>
</evidence>
<feature type="domain" description="HpcH/HpaI aldolase/citrate lyase" evidence="4">
    <location>
        <begin position="18"/>
        <end position="224"/>
    </location>
</feature>
<dbReference type="Pfam" id="PF03328">
    <property type="entry name" value="HpcH_HpaI"/>
    <property type="match status" value="1"/>
</dbReference>
<keyword evidence="6" id="KW-1185">Reference proteome</keyword>